<evidence type="ECO:0000313" key="2">
    <source>
        <dbReference type="EMBL" id="BBD72409.1"/>
    </source>
</evidence>
<keyword evidence="1" id="KW-0812">Transmembrane</keyword>
<protein>
    <submittedName>
        <fullName evidence="2">Uncharacterized protein</fullName>
    </submittedName>
</protein>
<dbReference type="EMBL" id="AP018553">
    <property type="protein sequence ID" value="BBD72409.1"/>
    <property type="molecule type" value="Genomic_DNA"/>
</dbReference>
<dbReference type="KEGG" id="sacd:HS1genome_0798"/>
<gene>
    <name evidence="3" type="ORF">GCM10007116_13570</name>
    <name evidence="2" type="ORF">HS1genome_0798</name>
</gene>
<reference evidence="3" key="4">
    <citation type="submission" date="2020-09" db="EMBL/GenBank/DDBJ databases">
        <authorList>
            <person name="Sun Q."/>
            <person name="Ohkuma M."/>
        </authorList>
    </citation>
    <scope>NUCLEOTIDE SEQUENCE</scope>
    <source>
        <strain evidence="3">JCM 31740</strain>
    </source>
</reference>
<feature type="transmembrane region" description="Helical" evidence="1">
    <location>
        <begin position="58"/>
        <end position="77"/>
    </location>
</feature>
<keyword evidence="1" id="KW-1133">Transmembrane helix</keyword>
<keyword evidence="4" id="KW-1185">Reference proteome</keyword>
<reference evidence="4" key="2">
    <citation type="submission" date="2018-04" db="EMBL/GenBank/DDBJ databases">
        <title>Complete genome sequence of Sulfodiicoccus acidiphilus strain HS-1.</title>
        <authorList>
            <person name="Sakai H.D."/>
            <person name="Kurosawa N."/>
        </authorList>
    </citation>
    <scope>NUCLEOTIDE SEQUENCE [LARGE SCALE GENOMIC DNA]</scope>
    <source>
        <strain evidence="4">HS-1</strain>
    </source>
</reference>
<sequence length="164" mass="17755">MKDWQVVALSFVLFLLPLTALVDRLSVYAPASLVGLAVLLYLIYVSKPWTSPRSSLAALFFSAAYALGVVVGIFLILPLDPKGIATLGAVELLPTIAIFLLSVYQLRPNIGLSIFKEGEGMFAFLLIVLLGAIAGRFFSNFYQEITIYAGSVIIASLAYLYARG</sequence>
<dbReference type="Proteomes" id="UP000616143">
    <property type="component" value="Unassembled WGS sequence"/>
</dbReference>
<dbReference type="RefSeq" id="WP_126449730.1">
    <property type="nucleotide sequence ID" value="NZ_AP018553.1"/>
</dbReference>
<evidence type="ECO:0000313" key="3">
    <source>
        <dbReference type="EMBL" id="GGT97340.1"/>
    </source>
</evidence>
<feature type="transmembrane region" description="Helical" evidence="1">
    <location>
        <begin position="118"/>
        <end position="139"/>
    </location>
</feature>
<reference evidence="2" key="3">
    <citation type="journal article" date="2019" name="BMC Res. Notes">
        <title>Complete genome sequence of the Sulfodiicoccus acidiphilus strain HS-1T, the first crenarchaeon that lacks polB3, isolated from an acidic hot spring in Ohwaku-dani, Hakone, Japan.</title>
        <authorList>
            <person name="Sakai H.D."/>
            <person name="Kurosawa N."/>
        </authorList>
    </citation>
    <scope>NUCLEOTIDE SEQUENCE</scope>
    <source>
        <strain evidence="2">HS-1</strain>
    </source>
</reference>
<dbReference type="Proteomes" id="UP000276741">
    <property type="component" value="Chromosome"/>
</dbReference>
<reference evidence="3" key="1">
    <citation type="journal article" date="2014" name="Int. J. Syst. Evol. Microbiol.">
        <title>Complete genome sequence of Corynebacterium casei LMG S-19264T (=DSM 44701T), isolated from a smear-ripened cheese.</title>
        <authorList>
            <consortium name="US DOE Joint Genome Institute (JGI-PGF)"/>
            <person name="Walter F."/>
            <person name="Albersmeier A."/>
            <person name="Kalinowski J."/>
            <person name="Ruckert C."/>
        </authorList>
    </citation>
    <scope>NUCLEOTIDE SEQUENCE</scope>
    <source>
        <strain evidence="3">JCM 31740</strain>
    </source>
</reference>
<dbReference type="AlphaFoldDB" id="A0A348B2K7"/>
<feature type="transmembrane region" description="Helical" evidence="1">
    <location>
        <begin position="145"/>
        <end position="162"/>
    </location>
</feature>
<organism evidence="2 4">
    <name type="scientific">Sulfodiicoccus acidiphilus</name>
    <dbReference type="NCBI Taxonomy" id="1670455"/>
    <lineage>
        <taxon>Archaea</taxon>
        <taxon>Thermoproteota</taxon>
        <taxon>Thermoprotei</taxon>
        <taxon>Sulfolobales</taxon>
        <taxon>Sulfolobaceae</taxon>
        <taxon>Sulfodiicoccus</taxon>
    </lineage>
</organism>
<proteinExistence type="predicted"/>
<feature type="transmembrane region" description="Helical" evidence="1">
    <location>
        <begin position="30"/>
        <end position="46"/>
    </location>
</feature>
<evidence type="ECO:0000313" key="4">
    <source>
        <dbReference type="Proteomes" id="UP000276741"/>
    </source>
</evidence>
<dbReference type="OrthoDB" id="42930at2157"/>
<dbReference type="GeneID" id="38666301"/>
<dbReference type="EMBL" id="BMQS01000011">
    <property type="protein sequence ID" value="GGT97340.1"/>
    <property type="molecule type" value="Genomic_DNA"/>
</dbReference>
<evidence type="ECO:0000256" key="1">
    <source>
        <dbReference type="SAM" id="Phobius"/>
    </source>
</evidence>
<accession>A0A348B2K7</accession>
<name>A0A348B2K7_9CREN</name>
<feature type="transmembrane region" description="Helical" evidence="1">
    <location>
        <begin position="83"/>
        <end position="106"/>
    </location>
</feature>
<keyword evidence="1" id="KW-0472">Membrane</keyword>